<comment type="caution">
    <text evidence="2">The sequence shown here is derived from an EMBL/GenBank/DDBJ whole genome shotgun (WGS) entry which is preliminary data.</text>
</comment>
<dbReference type="AlphaFoldDB" id="A0A8J4GVU3"/>
<reference evidence="2" key="1">
    <citation type="journal article" date="2021" name="Proc. Natl. Acad. Sci. U.S.A.">
        <title>Three genomes in the algal genus Volvox reveal the fate of a haploid sex-determining region after a transition to homothallism.</title>
        <authorList>
            <person name="Yamamoto K."/>
            <person name="Hamaji T."/>
            <person name="Kawai-Toyooka H."/>
            <person name="Matsuzaki R."/>
            <person name="Takahashi F."/>
            <person name="Nishimura Y."/>
            <person name="Kawachi M."/>
            <person name="Noguchi H."/>
            <person name="Minakuchi Y."/>
            <person name="Umen J.G."/>
            <person name="Toyoda A."/>
            <person name="Nozaki H."/>
        </authorList>
    </citation>
    <scope>NUCLEOTIDE SEQUENCE</scope>
    <source>
        <strain evidence="2">NIES-3785</strain>
        <strain evidence="1">NIES-3786</strain>
    </source>
</reference>
<dbReference type="OrthoDB" id="533300at2759"/>
<dbReference type="EMBL" id="BNCP01000050">
    <property type="protein sequence ID" value="GIL89448.1"/>
    <property type="molecule type" value="Genomic_DNA"/>
</dbReference>
<name>A0A8J4GVU3_9CHLO</name>
<accession>A0A8J4GVU3</accession>
<sequence>MCMLQNHRKMMLKDVVQSATQPRPHANCHYCTCRRLLSKNLSAHPSKRLVDCNAIAPEALQDIIVGSAVFGAVGVAVYSGLKKDPVPCSLCQGTGGIKCFGCSGEGKSAAKRDELYEGGPAKRDVLGRSINPRECKVCKGVGLVLCSQCKGSGFQSAF</sequence>
<evidence type="ECO:0000313" key="2">
    <source>
        <dbReference type="EMBL" id="GIM16274.1"/>
    </source>
</evidence>
<dbReference type="PANTHER" id="PTHR15852">
    <property type="entry name" value="PLASTID TRANSCRIPTIONALLY ACTIVE PROTEIN"/>
    <property type="match status" value="1"/>
</dbReference>
<evidence type="ECO:0000313" key="4">
    <source>
        <dbReference type="Proteomes" id="UP000747110"/>
    </source>
</evidence>
<evidence type="ECO:0000313" key="3">
    <source>
        <dbReference type="Proteomes" id="UP000722791"/>
    </source>
</evidence>
<keyword evidence="4" id="KW-1185">Reference proteome</keyword>
<dbReference type="Proteomes" id="UP000722791">
    <property type="component" value="Unassembled WGS sequence"/>
</dbReference>
<proteinExistence type="predicted"/>
<evidence type="ECO:0000313" key="1">
    <source>
        <dbReference type="EMBL" id="GIL89448.1"/>
    </source>
</evidence>
<protein>
    <submittedName>
        <fullName evidence="2">Uncharacterized protein</fullName>
    </submittedName>
</protein>
<dbReference type="EMBL" id="BNCQ01000076">
    <property type="protein sequence ID" value="GIM16274.1"/>
    <property type="molecule type" value="Genomic_DNA"/>
</dbReference>
<dbReference type="PANTHER" id="PTHR15852:SF52">
    <property type="entry name" value="THYLAKOID LUMENAL P17.1 PROTEIN"/>
    <property type="match status" value="1"/>
</dbReference>
<gene>
    <name evidence="1" type="ORF">Vretifemale_17259</name>
    <name evidence="2" type="ORF">Vretimale_18934</name>
</gene>
<organism evidence="2 3">
    <name type="scientific">Volvox reticuliferus</name>
    <dbReference type="NCBI Taxonomy" id="1737510"/>
    <lineage>
        <taxon>Eukaryota</taxon>
        <taxon>Viridiplantae</taxon>
        <taxon>Chlorophyta</taxon>
        <taxon>core chlorophytes</taxon>
        <taxon>Chlorophyceae</taxon>
        <taxon>CS clade</taxon>
        <taxon>Chlamydomonadales</taxon>
        <taxon>Volvocaceae</taxon>
        <taxon>Volvox</taxon>
    </lineage>
</organism>
<dbReference type="Proteomes" id="UP000747110">
    <property type="component" value="Unassembled WGS sequence"/>
</dbReference>